<keyword evidence="3" id="KW-0997">Cell inner membrane</keyword>
<dbReference type="OrthoDB" id="9786950at2"/>
<dbReference type="CDD" id="cd03255">
    <property type="entry name" value="ABC_MJ0796_LolCDE_FtsE"/>
    <property type="match status" value="1"/>
</dbReference>
<dbReference type="PANTHER" id="PTHR24220">
    <property type="entry name" value="IMPORT ATP-BINDING PROTEIN"/>
    <property type="match status" value="1"/>
</dbReference>
<keyword evidence="3" id="KW-1003">Cell membrane</keyword>
<dbReference type="InterPro" id="IPR003439">
    <property type="entry name" value="ABC_transporter-like_ATP-bd"/>
</dbReference>
<dbReference type="Gene3D" id="3.40.50.300">
    <property type="entry name" value="P-loop containing nucleotide triphosphate hydrolases"/>
    <property type="match status" value="1"/>
</dbReference>
<comment type="caution">
    <text evidence="9">The sequence shown here is derived from an EMBL/GenBank/DDBJ whole genome shotgun (WGS) entry which is preliminary data.</text>
</comment>
<keyword evidence="5" id="KW-0067">ATP-binding</keyword>
<evidence type="ECO:0000256" key="7">
    <source>
        <dbReference type="ARBA" id="ARBA00038388"/>
    </source>
</evidence>
<protein>
    <submittedName>
        <fullName evidence="9">ABC transporter</fullName>
    </submittedName>
</protein>
<dbReference type="AlphaFoldDB" id="A0A316JX74"/>
<dbReference type="GO" id="GO:0022857">
    <property type="term" value="F:transmembrane transporter activity"/>
    <property type="evidence" value="ECO:0007669"/>
    <property type="project" value="TreeGrafter"/>
</dbReference>
<gene>
    <name evidence="9" type="ORF">DKP76_02155</name>
</gene>
<dbReference type="InterPro" id="IPR017871">
    <property type="entry name" value="ABC_transporter-like_CS"/>
</dbReference>
<keyword evidence="4" id="KW-0547">Nucleotide-binding</keyword>
<evidence type="ECO:0000256" key="2">
    <source>
        <dbReference type="ARBA" id="ARBA00022448"/>
    </source>
</evidence>
<dbReference type="PROSITE" id="PS00211">
    <property type="entry name" value="ABC_TRANSPORTER_1"/>
    <property type="match status" value="1"/>
</dbReference>
<keyword evidence="3" id="KW-0472">Membrane</keyword>
<dbReference type="InterPro" id="IPR027417">
    <property type="entry name" value="P-loop_NTPase"/>
</dbReference>
<dbReference type="GO" id="GO:0098796">
    <property type="term" value="C:membrane protein complex"/>
    <property type="evidence" value="ECO:0007669"/>
    <property type="project" value="UniProtKB-ARBA"/>
</dbReference>
<dbReference type="GO" id="GO:0005524">
    <property type="term" value="F:ATP binding"/>
    <property type="evidence" value="ECO:0007669"/>
    <property type="project" value="UniProtKB-KW"/>
</dbReference>
<feature type="domain" description="ABC transporter" evidence="8">
    <location>
        <begin position="6"/>
        <end position="238"/>
    </location>
</feature>
<evidence type="ECO:0000256" key="1">
    <source>
        <dbReference type="ARBA" id="ARBA00004533"/>
    </source>
</evidence>
<dbReference type="InterPro" id="IPR003593">
    <property type="entry name" value="AAA+_ATPase"/>
</dbReference>
<dbReference type="PROSITE" id="PS50893">
    <property type="entry name" value="ABC_TRANSPORTER_2"/>
    <property type="match status" value="1"/>
</dbReference>
<evidence type="ECO:0000256" key="4">
    <source>
        <dbReference type="ARBA" id="ARBA00022741"/>
    </source>
</evidence>
<evidence type="ECO:0000256" key="3">
    <source>
        <dbReference type="ARBA" id="ARBA00022519"/>
    </source>
</evidence>
<evidence type="ECO:0000313" key="9">
    <source>
        <dbReference type="EMBL" id="PWL19750.1"/>
    </source>
</evidence>
<proteinExistence type="inferred from homology"/>
<sequence>MDAPIIALENVDLTLGHAASSVHVLKQVSLHIAQGQSVGIVGPSGSGKSTLLMVLAGLEHVDNGIVKIAGETISAMSEDQAAAFRGANIGIVFQSFHLIPNMTALENVAVPLELAGRKDAFDVAERELRAVGLGERLTHYPSELSGGEQQRVAIARALAPSPKILIADEPTGNLDTVTGRQIADLLFAKQRENGLTMVLVTHDPSLAARCDREIPVRSGRIEEPAQTGAALRTLAAGA</sequence>
<comment type="subcellular location">
    <subcellularLocation>
        <location evidence="1">Cell inner membrane</location>
    </subcellularLocation>
</comment>
<organism evidence="9 10">
    <name type="scientific">Falsochrobactrum shanghaiense</name>
    <dbReference type="NCBI Taxonomy" id="2201899"/>
    <lineage>
        <taxon>Bacteria</taxon>
        <taxon>Pseudomonadati</taxon>
        <taxon>Pseudomonadota</taxon>
        <taxon>Alphaproteobacteria</taxon>
        <taxon>Hyphomicrobiales</taxon>
        <taxon>Brucellaceae</taxon>
        <taxon>Falsochrobactrum</taxon>
    </lineage>
</organism>
<dbReference type="SMART" id="SM00382">
    <property type="entry name" value="AAA"/>
    <property type="match status" value="1"/>
</dbReference>
<dbReference type="GO" id="GO:0005886">
    <property type="term" value="C:plasma membrane"/>
    <property type="evidence" value="ECO:0007669"/>
    <property type="project" value="UniProtKB-SubCell"/>
</dbReference>
<accession>A0A316JX74</accession>
<dbReference type="Proteomes" id="UP000245865">
    <property type="component" value="Unassembled WGS sequence"/>
</dbReference>
<dbReference type="InterPro" id="IPR017911">
    <property type="entry name" value="MacB-like_ATP-bd"/>
</dbReference>
<evidence type="ECO:0000313" key="10">
    <source>
        <dbReference type="Proteomes" id="UP000245865"/>
    </source>
</evidence>
<comment type="similarity">
    <text evidence="7">Belongs to the ABC transporter superfamily. Macrolide exporter (TC 3.A.1.122) family.</text>
</comment>
<evidence type="ECO:0000256" key="5">
    <source>
        <dbReference type="ARBA" id="ARBA00022840"/>
    </source>
</evidence>
<keyword evidence="6" id="KW-1278">Translocase</keyword>
<reference evidence="9 10" key="1">
    <citation type="submission" date="2018-05" db="EMBL/GenBank/DDBJ databases">
        <title>Comparative genomic sequence analysis between strain HN4 and CCM 8460T (Falsochrobactrum ovis) will provide more evidence to prove that HN4 is a new species of Falsochrobactrum.</title>
        <authorList>
            <person name="Lyu W."/>
            <person name="Sun L."/>
            <person name="Yao L."/>
        </authorList>
    </citation>
    <scope>NUCLEOTIDE SEQUENCE [LARGE SCALE GENOMIC DNA]</scope>
    <source>
        <strain evidence="9 10">HN4</strain>
    </source>
</reference>
<dbReference type="Pfam" id="PF00005">
    <property type="entry name" value="ABC_tran"/>
    <property type="match status" value="1"/>
</dbReference>
<dbReference type="InterPro" id="IPR015854">
    <property type="entry name" value="ABC_transpr_LolD-like"/>
</dbReference>
<keyword evidence="2" id="KW-0813">Transport</keyword>
<keyword evidence="10" id="KW-1185">Reference proteome</keyword>
<dbReference type="SUPFAM" id="SSF52540">
    <property type="entry name" value="P-loop containing nucleoside triphosphate hydrolases"/>
    <property type="match status" value="1"/>
</dbReference>
<dbReference type="GO" id="GO:0016887">
    <property type="term" value="F:ATP hydrolysis activity"/>
    <property type="evidence" value="ECO:0007669"/>
    <property type="project" value="InterPro"/>
</dbReference>
<evidence type="ECO:0000256" key="6">
    <source>
        <dbReference type="ARBA" id="ARBA00022967"/>
    </source>
</evidence>
<evidence type="ECO:0000259" key="8">
    <source>
        <dbReference type="PROSITE" id="PS50893"/>
    </source>
</evidence>
<dbReference type="EMBL" id="QGDB01000001">
    <property type="protein sequence ID" value="PWL19750.1"/>
    <property type="molecule type" value="Genomic_DNA"/>
</dbReference>
<name>A0A316JX74_9HYPH</name>
<dbReference type="FunFam" id="3.40.50.300:FF:000032">
    <property type="entry name" value="Export ABC transporter ATP-binding protein"/>
    <property type="match status" value="1"/>
</dbReference>